<dbReference type="Pfam" id="PF11666">
    <property type="entry name" value="DUF2933"/>
    <property type="match status" value="1"/>
</dbReference>
<gene>
    <name evidence="3" type="ORF">D3874_11040</name>
</gene>
<dbReference type="AlphaFoldDB" id="A0A418WBU2"/>
<dbReference type="EMBL" id="QYUK01000011">
    <property type="protein sequence ID" value="RJF87485.1"/>
    <property type="molecule type" value="Genomic_DNA"/>
</dbReference>
<evidence type="ECO:0000256" key="1">
    <source>
        <dbReference type="SAM" id="MobiDB-lite"/>
    </source>
</evidence>
<keyword evidence="2" id="KW-0812">Transmembrane</keyword>
<dbReference type="InterPro" id="IPR021682">
    <property type="entry name" value="DUF2933"/>
</dbReference>
<feature type="transmembrane region" description="Helical" evidence="2">
    <location>
        <begin position="31"/>
        <end position="50"/>
    </location>
</feature>
<keyword evidence="2" id="KW-1133">Transmembrane helix</keyword>
<protein>
    <submittedName>
        <fullName evidence="3">DUF2933 domain-containing protein</fullName>
    </submittedName>
</protein>
<evidence type="ECO:0000256" key="2">
    <source>
        <dbReference type="SAM" id="Phobius"/>
    </source>
</evidence>
<reference evidence="3 4" key="1">
    <citation type="submission" date="2018-09" db="EMBL/GenBank/DDBJ databases">
        <authorList>
            <person name="Zhu H."/>
        </authorList>
    </citation>
    <scope>NUCLEOTIDE SEQUENCE [LARGE SCALE GENOMIC DNA]</scope>
    <source>
        <strain evidence="3 4">K1W22B-8</strain>
    </source>
</reference>
<keyword evidence="2" id="KW-0472">Membrane</keyword>
<comment type="caution">
    <text evidence="3">The sequence shown here is derived from an EMBL/GenBank/DDBJ whole genome shotgun (WGS) entry which is preliminary data.</text>
</comment>
<evidence type="ECO:0000313" key="4">
    <source>
        <dbReference type="Proteomes" id="UP000284605"/>
    </source>
</evidence>
<feature type="transmembrane region" description="Helical" evidence="2">
    <location>
        <begin position="6"/>
        <end position="24"/>
    </location>
</feature>
<proteinExistence type="predicted"/>
<accession>A0A418WBU2</accession>
<name>A0A418WBU2_9PROT</name>
<sequence length="78" mass="8564">MAFLAIAGALVAIGFLLIAAFLVFSEHRVHVLGYLPYLLLLACPLMHLFMHHGHGHQGHGRHTGNKGPSPMAEDRRND</sequence>
<feature type="region of interest" description="Disordered" evidence="1">
    <location>
        <begin position="54"/>
        <end position="78"/>
    </location>
</feature>
<keyword evidence="4" id="KW-1185">Reference proteome</keyword>
<dbReference type="Proteomes" id="UP000284605">
    <property type="component" value="Unassembled WGS sequence"/>
</dbReference>
<feature type="compositionally biased region" description="Basic residues" evidence="1">
    <location>
        <begin position="54"/>
        <end position="64"/>
    </location>
</feature>
<organism evidence="3 4">
    <name type="scientific">Oleomonas cavernae</name>
    <dbReference type="NCBI Taxonomy" id="2320859"/>
    <lineage>
        <taxon>Bacteria</taxon>
        <taxon>Pseudomonadati</taxon>
        <taxon>Pseudomonadota</taxon>
        <taxon>Alphaproteobacteria</taxon>
        <taxon>Acetobacterales</taxon>
        <taxon>Acetobacteraceae</taxon>
        <taxon>Oleomonas</taxon>
    </lineage>
</organism>
<evidence type="ECO:0000313" key="3">
    <source>
        <dbReference type="EMBL" id="RJF87485.1"/>
    </source>
</evidence>